<dbReference type="InterPro" id="IPR035938">
    <property type="entry name" value="Hemerythrin-like_sf"/>
</dbReference>
<dbReference type="CDD" id="cd12107">
    <property type="entry name" value="Hemerythrin"/>
    <property type="match status" value="1"/>
</dbReference>
<organism evidence="5">
    <name type="scientific">Magnetococcus massalia (strain MO-1)</name>
    <dbReference type="NCBI Taxonomy" id="451514"/>
    <lineage>
        <taxon>Bacteria</taxon>
        <taxon>Pseudomonadati</taxon>
        <taxon>Pseudomonadota</taxon>
        <taxon>Magnetococcia</taxon>
        <taxon>Magnetococcales</taxon>
        <taxon>Magnetococcaceae</taxon>
        <taxon>Magnetococcus</taxon>
    </lineage>
</organism>
<sequence length="130" mass="15354">MEWQSDYEVGVEILDTQHQEFFRRLDSLSQAIFKDAEETRAAMDFFSLYVEEHLSTEEALMEKHGFSNRAAHIKLHHQFRDDVVAFREYFSSDDYSPGLAVNMLNYLGEWFQEHILKVDRVLGEFLQGVE</sequence>
<accession>A0A1S7LFG6</accession>
<evidence type="ECO:0000313" key="5">
    <source>
        <dbReference type="EMBL" id="CRH05258.1"/>
    </source>
</evidence>
<evidence type="ECO:0000256" key="3">
    <source>
        <dbReference type="ARBA" id="ARBA00023004"/>
    </source>
</evidence>
<dbReference type="InterPro" id="IPR012827">
    <property type="entry name" value="Hemerythrin_metal-bd"/>
</dbReference>
<keyword evidence="2" id="KW-0479">Metal-binding</keyword>
<dbReference type="GO" id="GO:0046872">
    <property type="term" value="F:metal ion binding"/>
    <property type="evidence" value="ECO:0007669"/>
    <property type="project" value="UniProtKB-KW"/>
</dbReference>
<dbReference type="SUPFAM" id="SSF47188">
    <property type="entry name" value="Hemerythrin-like"/>
    <property type="match status" value="1"/>
</dbReference>
<dbReference type="InterPro" id="IPR012312">
    <property type="entry name" value="Hemerythrin-like"/>
</dbReference>
<protein>
    <submittedName>
        <fullName evidence="5">Putative bacteriohemerythrin</fullName>
    </submittedName>
</protein>
<evidence type="ECO:0000259" key="4">
    <source>
        <dbReference type="Pfam" id="PF01814"/>
    </source>
</evidence>
<dbReference type="Pfam" id="PF01814">
    <property type="entry name" value="Hemerythrin"/>
    <property type="match status" value="1"/>
</dbReference>
<keyword evidence="3" id="KW-0408">Iron</keyword>
<name>A0A1S7LFG6_MAGMO</name>
<dbReference type="NCBIfam" id="NF033749">
    <property type="entry name" value="bact_hemeryth"/>
    <property type="match status" value="1"/>
</dbReference>
<comment type="similarity">
    <text evidence="1">Belongs to the hemerythrin family.</text>
</comment>
<gene>
    <name evidence="5" type="ORF">MAGMO_1064</name>
</gene>
<dbReference type="PANTHER" id="PTHR37164:SF1">
    <property type="entry name" value="BACTERIOHEMERYTHRIN"/>
    <property type="match status" value="1"/>
</dbReference>
<dbReference type="AlphaFoldDB" id="A0A1S7LFG6"/>
<dbReference type="NCBIfam" id="TIGR02481">
    <property type="entry name" value="hemeryth_dom"/>
    <property type="match status" value="1"/>
</dbReference>
<feature type="domain" description="Hemerythrin-like" evidence="4">
    <location>
        <begin position="10"/>
        <end position="124"/>
    </location>
</feature>
<proteinExistence type="inferred from homology"/>
<evidence type="ECO:0000256" key="2">
    <source>
        <dbReference type="ARBA" id="ARBA00022723"/>
    </source>
</evidence>
<evidence type="ECO:0000256" key="1">
    <source>
        <dbReference type="ARBA" id="ARBA00010587"/>
    </source>
</evidence>
<dbReference type="PANTHER" id="PTHR37164">
    <property type="entry name" value="BACTERIOHEMERYTHRIN"/>
    <property type="match status" value="1"/>
</dbReference>
<dbReference type="InterPro" id="IPR050669">
    <property type="entry name" value="Hemerythrin"/>
</dbReference>
<dbReference type="EMBL" id="LO017727">
    <property type="protein sequence ID" value="CRH05258.1"/>
    <property type="molecule type" value="Genomic_DNA"/>
</dbReference>
<reference evidence="5" key="1">
    <citation type="submission" date="2015-04" db="EMBL/GenBank/DDBJ databases">
        <authorList>
            <person name="Syromyatnikov M.Y."/>
            <person name="Popov V.N."/>
        </authorList>
    </citation>
    <scope>NUCLEOTIDE SEQUENCE</scope>
    <source>
        <strain evidence="5">MO-1</strain>
    </source>
</reference>
<dbReference type="Gene3D" id="1.20.120.50">
    <property type="entry name" value="Hemerythrin-like"/>
    <property type="match status" value="1"/>
</dbReference>